<dbReference type="EMBL" id="KZ679126">
    <property type="protein sequence ID" value="PTB81869.1"/>
    <property type="molecule type" value="Genomic_DNA"/>
</dbReference>
<sequence>MYSMYSSRLSSPISYVYTSTPWWHHRLVDKRTLYHRLPPVDTFYNTARGAWRNHEPRSLSPLPTPGPISRTPFPIPCIVPCLAMMIPLPRQRVC</sequence>
<dbReference type="Proteomes" id="UP000240760">
    <property type="component" value="Unassembled WGS sequence"/>
</dbReference>
<evidence type="ECO:0000313" key="1">
    <source>
        <dbReference type="EMBL" id="PTB81869.1"/>
    </source>
</evidence>
<dbReference type="AlphaFoldDB" id="A0A2T4CJX0"/>
<keyword evidence="2" id="KW-1185">Reference proteome</keyword>
<evidence type="ECO:0000313" key="2">
    <source>
        <dbReference type="Proteomes" id="UP000240760"/>
    </source>
</evidence>
<protein>
    <submittedName>
        <fullName evidence="1">Uncharacterized protein</fullName>
    </submittedName>
</protein>
<accession>A0A2T4CJX0</accession>
<proteinExistence type="predicted"/>
<reference evidence="1 2" key="1">
    <citation type="submission" date="2016-07" db="EMBL/GenBank/DDBJ databases">
        <title>Multiple horizontal gene transfer events from other fungi enriched the ability of initially mycotrophic Trichoderma (Ascomycota) to feed on dead plant biomass.</title>
        <authorList>
            <consortium name="DOE Joint Genome Institute"/>
            <person name="Aerts A."/>
            <person name="Atanasova L."/>
            <person name="Chenthamara K."/>
            <person name="Zhang J."/>
            <person name="Grujic M."/>
            <person name="Henrissat B."/>
            <person name="Kuo A."/>
            <person name="Salamov A."/>
            <person name="Lipzen A."/>
            <person name="Labutti K."/>
            <person name="Barry K."/>
            <person name="Miao Y."/>
            <person name="Rahimi M.J."/>
            <person name="Shen Q."/>
            <person name="Grigoriev I.V."/>
            <person name="Kubicek C.P."/>
            <person name="Druzhinina I.S."/>
        </authorList>
    </citation>
    <scope>NUCLEOTIDE SEQUENCE [LARGE SCALE GENOMIC DNA]</scope>
    <source>
        <strain evidence="1 2">ATCC 18648</strain>
    </source>
</reference>
<name>A0A2T4CJX0_TRILO</name>
<organism evidence="1 2">
    <name type="scientific">Trichoderma longibrachiatum ATCC 18648</name>
    <dbReference type="NCBI Taxonomy" id="983965"/>
    <lineage>
        <taxon>Eukaryota</taxon>
        <taxon>Fungi</taxon>
        <taxon>Dikarya</taxon>
        <taxon>Ascomycota</taxon>
        <taxon>Pezizomycotina</taxon>
        <taxon>Sordariomycetes</taxon>
        <taxon>Hypocreomycetidae</taxon>
        <taxon>Hypocreales</taxon>
        <taxon>Hypocreaceae</taxon>
        <taxon>Trichoderma</taxon>
    </lineage>
</organism>
<gene>
    <name evidence="1" type="ORF">M440DRAFT_94654</name>
</gene>